<evidence type="ECO:0000313" key="3">
    <source>
        <dbReference type="Proteomes" id="UP000199087"/>
    </source>
</evidence>
<dbReference type="EMBL" id="CVRB01000001">
    <property type="protein sequence ID" value="CRK81385.1"/>
    <property type="molecule type" value="Genomic_DNA"/>
</dbReference>
<sequence>MILKDLTPPDRLILTERLERRLIIGHHKHSEVERSLAKRRAGYWGEITLNKFLKELPQSKYHIFHDLQLQIEGVHFQIDALLLTKYYILIIEAKNIIGPLTFDSIFKQLIRNQDGKEEIFEDPRVQAKYHQILLNRWLRYHGFNLLPVEHLVFFSSHHSYLKTKPSDTSDFSKVCKAREIFLKINDFENEYRRKKIDQQAADDLGNFIISQHTPKTINILEEFHLTTKNIRTGTCCPNCSFTPMIYVRGIWSCPSCKQKSKDAHLEGIGDYLYLIKPTITNSEFREFFHLPNNNVPQKMLQSSNLNSSGKTKNRYYFF</sequence>
<dbReference type="Proteomes" id="UP000199087">
    <property type="component" value="Unassembled WGS sequence"/>
</dbReference>
<dbReference type="STRING" id="1499688.BN000_01287"/>
<name>A0A0U1NTU0_9BACI</name>
<reference evidence="3" key="1">
    <citation type="submission" date="2015-05" db="EMBL/GenBank/DDBJ databases">
        <authorList>
            <person name="Urmite Genomes"/>
        </authorList>
    </citation>
    <scope>NUCLEOTIDE SEQUENCE [LARGE SCALE GENOMIC DNA]</scope>
    <source>
        <strain evidence="3">LF1</strain>
    </source>
</reference>
<accession>A0A0U1NTU0</accession>
<dbReference type="OrthoDB" id="569879at2"/>
<evidence type="ECO:0000259" key="1">
    <source>
        <dbReference type="PROSITE" id="PS50965"/>
    </source>
</evidence>
<gene>
    <name evidence="2" type="ORF">BN000_01287</name>
</gene>
<evidence type="ECO:0000313" key="2">
    <source>
        <dbReference type="EMBL" id="CRK81385.1"/>
    </source>
</evidence>
<organism evidence="2 3">
    <name type="scientific">Neobacillus massiliamazoniensis</name>
    <dbReference type="NCBI Taxonomy" id="1499688"/>
    <lineage>
        <taxon>Bacteria</taxon>
        <taxon>Bacillati</taxon>
        <taxon>Bacillota</taxon>
        <taxon>Bacilli</taxon>
        <taxon>Bacillales</taxon>
        <taxon>Bacillaceae</taxon>
        <taxon>Neobacillus</taxon>
    </lineage>
</organism>
<feature type="domain" description="NERD" evidence="1">
    <location>
        <begin position="41"/>
        <end position="157"/>
    </location>
</feature>
<proteinExistence type="predicted"/>
<dbReference type="PROSITE" id="PS50965">
    <property type="entry name" value="NERD"/>
    <property type="match status" value="1"/>
</dbReference>
<dbReference type="Pfam" id="PF08378">
    <property type="entry name" value="NERD"/>
    <property type="match status" value="1"/>
</dbReference>
<protein>
    <submittedName>
        <fullName evidence="2">Nerd domain protein</fullName>
    </submittedName>
</protein>
<dbReference type="InterPro" id="IPR011528">
    <property type="entry name" value="NERD"/>
</dbReference>
<dbReference type="AlphaFoldDB" id="A0A0U1NTU0"/>
<keyword evidence="3" id="KW-1185">Reference proteome</keyword>
<dbReference type="RefSeq" id="WP_090632321.1">
    <property type="nucleotide sequence ID" value="NZ_CVRB01000001.1"/>
</dbReference>